<protein>
    <submittedName>
        <fullName evidence="1">Uncharacterized protein</fullName>
    </submittedName>
</protein>
<dbReference type="AlphaFoldDB" id="A0A212L1K6"/>
<reference evidence="1" key="1">
    <citation type="submission" date="2016-08" db="EMBL/GenBank/DDBJ databases">
        <authorList>
            <person name="Seilhamer J.J."/>
        </authorList>
    </citation>
    <scope>NUCLEOTIDE SEQUENCE</scope>
    <source>
        <strain evidence="1">86</strain>
    </source>
</reference>
<sequence length="63" mass="7115">MVAICRAGRHPSSWENYSVRSPHPARGPRLHGDDRFIYRKQTDSASLSIIARPPHRVSSYAQA</sequence>
<organism evidence="1">
    <name type="scientific">uncultured Pleomorphomonas sp</name>
    <dbReference type="NCBI Taxonomy" id="442121"/>
    <lineage>
        <taxon>Bacteria</taxon>
        <taxon>Pseudomonadati</taxon>
        <taxon>Pseudomonadota</taxon>
        <taxon>Alphaproteobacteria</taxon>
        <taxon>Hyphomicrobiales</taxon>
        <taxon>Pleomorphomonadaceae</taxon>
        <taxon>Pleomorphomonas</taxon>
        <taxon>environmental samples</taxon>
    </lineage>
</organism>
<name>A0A212L1K6_9HYPH</name>
<evidence type="ECO:0000313" key="1">
    <source>
        <dbReference type="EMBL" id="SCM71408.1"/>
    </source>
</evidence>
<gene>
    <name evidence="1" type="ORF">KL86PLE_100160</name>
</gene>
<dbReference type="EMBL" id="FMJD01000002">
    <property type="protein sequence ID" value="SCM71408.1"/>
    <property type="molecule type" value="Genomic_DNA"/>
</dbReference>
<accession>A0A212L1K6</accession>
<proteinExistence type="predicted"/>